<gene>
    <name evidence="2" type="ORF">GE300_13225</name>
</gene>
<sequence>MTGLAALIWIFLCSAAGATPNRWHRTIAYMLMLAVLPILWLLWHDAGPLWAAGFFLLALFQLRLLLIHWAKRLYRHVRDRADA</sequence>
<reference evidence="2 3" key="1">
    <citation type="submission" date="2019-10" db="EMBL/GenBank/DDBJ databases">
        <title>Cognatihalovulum marinum gen. nov. sp. nov., a new member of the family Rhodobacteraceae isolated from deep seawater of the Northwest Indian Ocean.</title>
        <authorList>
            <person name="Ruan C."/>
            <person name="Wang J."/>
            <person name="Zheng X."/>
            <person name="Song L."/>
            <person name="Zhu Y."/>
            <person name="Huang Y."/>
            <person name="Lu Z."/>
            <person name="Du W."/>
            <person name="Huang L."/>
            <person name="Dai X."/>
        </authorList>
    </citation>
    <scope>NUCLEOTIDE SEQUENCE [LARGE SCALE GENOMIC DNA]</scope>
    <source>
        <strain evidence="2 3">2CG4</strain>
    </source>
</reference>
<dbReference type="Pfam" id="PF10658">
    <property type="entry name" value="DUF2484"/>
    <property type="match status" value="1"/>
</dbReference>
<dbReference type="AlphaFoldDB" id="A0A6L5Z215"/>
<dbReference type="Proteomes" id="UP000474957">
    <property type="component" value="Unassembled WGS sequence"/>
</dbReference>
<feature type="transmembrane region" description="Helical" evidence="1">
    <location>
        <begin position="27"/>
        <end position="43"/>
    </location>
</feature>
<organism evidence="2 3">
    <name type="scientific">Halovulum marinum</name>
    <dbReference type="NCBI Taxonomy" id="2662447"/>
    <lineage>
        <taxon>Bacteria</taxon>
        <taxon>Pseudomonadati</taxon>
        <taxon>Pseudomonadota</taxon>
        <taxon>Alphaproteobacteria</taxon>
        <taxon>Rhodobacterales</taxon>
        <taxon>Paracoccaceae</taxon>
        <taxon>Halovulum</taxon>
    </lineage>
</organism>
<dbReference type="RefSeq" id="WP_154447059.1">
    <property type="nucleotide sequence ID" value="NZ_WIND01000010.1"/>
</dbReference>
<dbReference type="InterPro" id="IPR018919">
    <property type="entry name" value="DUF2484"/>
</dbReference>
<dbReference type="EMBL" id="WIND01000010">
    <property type="protein sequence ID" value="MSU90567.1"/>
    <property type="molecule type" value="Genomic_DNA"/>
</dbReference>
<keyword evidence="1" id="KW-1133">Transmembrane helix</keyword>
<feature type="transmembrane region" description="Helical" evidence="1">
    <location>
        <begin position="50"/>
        <end position="70"/>
    </location>
</feature>
<keyword evidence="3" id="KW-1185">Reference proteome</keyword>
<evidence type="ECO:0000313" key="3">
    <source>
        <dbReference type="Proteomes" id="UP000474957"/>
    </source>
</evidence>
<accession>A0A6L5Z215</accession>
<protein>
    <submittedName>
        <fullName evidence="2">DUF2484 family protein</fullName>
    </submittedName>
</protein>
<comment type="caution">
    <text evidence="2">The sequence shown here is derived from an EMBL/GenBank/DDBJ whole genome shotgun (WGS) entry which is preliminary data.</text>
</comment>
<keyword evidence="1" id="KW-0812">Transmembrane</keyword>
<proteinExistence type="predicted"/>
<evidence type="ECO:0000313" key="2">
    <source>
        <dbReference type="EMBL" id="MSU90567.1"/>
    </source>
</evidence>
<evidence type="ECO:0000256" key="1">
    <source>
        <dbReference type="SAM" id="Phobius"/>
    </source>
</evidence>
<name>A0A6L5Z215_9RHOB</name>
<keyword evidence="1" id="KW-0472">Membrane</keyword>